<dbReference type="GO" id="GO:0005737">
    <property type="term" value="C:cytoplasm"/>
    <property type="evidence" value="ECO:0007669"/>
    <property type="project" value="TreeGrafter"/>
</dbReference>
<keyword evidence="7" id="KW-0238">DNA-binding</keyword>
<dbReference type="PROSITE" id="PS00028">
    <property type="entry name" value="ZINC_FINGER_C2H2_1"/>
    <property type="match status" value="3"/>
</dbReference>
<dbReference type="InterPro" id="IPR013087">
    <property type="entry name" value="Znf_C2H2_type"/>
</dbReference>
<keyword evidence="13" id="KW-0489">Methyltransferase</keyword>
<feature type="domain" description="C2H2-type" evidence="12">
    <location>
        <begin position="48"/>
        <end position="77"/>
    </location>
</feature>
<dbReference type="GO" id="GO:0000978">
    <property type="term" value="F:RNA polymerase II cis-regulatory region sequence-specific DNA binding"/>
    <property type="evidence" value="ECO:0007669"/>
    <property type="project" value="TreeGrafter"/>
</dbReference>
<dbReference type="InterPro" id="IPR036236">
    <property type="entry name" value="Znf_C2H2_sf"/>
</dbReference>
<evidence type="ECO:0000259" key="12">
    <source>
        <dbReference type="PROSITE" id="PS50157"/>
    </source>
</evidence>
<keyword evidence="2" id="KW-0479">Metal-binding</keyword>
<evidence type="ECO:0000256" key="3">
    <source>
        <dbReference type="ARBA" id="ARBA00022737"/>
    </source>
</evidence>
<dbReference type="PROSITE" id="PS50157">
    <property type="entry name" value="ZINC_FINGER_C2H2_2"/>
    <property type="match status" value="2"/>
</dbReference>
<dbReference type="GO" id="GO:0160102">
    <property type="term" value="F:tRNA (guanine(10)-N2)-methyltransferase activity"/>
    <property type="evidence" value="ECO:0007669"/>
    <property type="project" value="UniProtKB-EC"/>
</dbReference>
<evidence type="ECO:0000256" key="2">
    <source>
        <dbReference type="ARBA" id="ARBA00022723"/>
    </source>
</evidence>
<evidence type="ECO:0000256" key="6">
    <source>
        <dbReference type="ARBA" id="ARBA00023015"/>
    </source>
</evidence>
<dbReference type="InterPro" id="IPR051007">
    <property type="entry name" value="creA/MIG_C2H2-ZnF"/>
</dbReference>
<organism evidence="13 14">
    <name type="scientific">Mucor velutinosus</name>
    <dbReference type="NCBI Taxonomy" id="708070"/>
    <lineage>
        <taxon>Eukaryota</taxon>
        <taxon>Fungi</taxon>
        <taxon>Fungi incertae sedis</taxon>
        <taxon>Mucoromycota</taxon>
        <taxon>Mucoromycotina</taxon>
        <taxon>Mucoromycetes</taxon>
        <taxon>Mucorales</taxon>
        <taxon>Mucorineae</taxon>
        <taxon>Mucoraceae</taxon>
        <taxon>Mucor</taxon>
    </lineage>
</organism>
<comment type="subcellular location">
    <subcellularLocation>
        <location evidence="1">Nucleus</location>
    </subcellularLocation>
</comment>
<feature type="compositionally biased region" description="Low complexity" evidence="11">
    <location>
        <begin position="143"/>
        <end position="155"/>
    </location>
</feature>
<keyword evidence="14" id="KW-1185">Reference proteome</keyword>
<keyword evidence="6" id="KW-0805">Transcription regulation</keyword>
<evidence type="ECO:0000256" key="1">
    <source>
        <dbReference type="ARBA" id="ARBA00004123"/>
    </source>
</evidence>
<name>A0AAN7HK92_9FUNG</name>
<dbReference type="SMART" id="SM00355">
    <property type="entry name" value="ZnF_C2H2"/>
    <property type="match status" value="3"/>
</dbReference>
<dbReference type="EMBL" id="JASEJX010000033">
    <property type="protein sequence ID" value="KAK4510574.1"/>
    <property type="molecule type" value="Genomic_DNA"/>
</dbReference>
<evidence type="ECO:0000313" key="13">
    <source>
        <dbReference type="EMBL" id="KAK4510574.1"/>
    </source>
</evidence>
<keyword evidence="13" id="KW-0808">Transferase</keyword>
<dbReference type="SUPFAM" id="SSF57667">
    <property type="entry name" value="beta-beta-alpha zinc fingers"/>
    <property type="match status" value="1"/>
</dbReference>
<dbReference type="Pfam" id="PF00096">
    <property type="entry name" value="zf-C2H2"/>
    <property type="match status" value="1"/>
</dbReference>
<evidence type="ECO:0000256" key="10">
    <source>
        <dbReference type="PROSITE-ProRule" id="PRU00042"/>
    </source>
</evidence>
<evidence type="ECO:0000256" key="8">
    <source>
        <dbReference type="ARBA" id="ARBA00023163"/>
    </source>
</evidence>
<dbReference type="GO" id="GO:0032259">
    <property type="term" value="P:methylation"/>
    <property type="evidence" value="ECO:0007669"/>
    <property type="project" value="UniProtKB-KW"/>
</dbReference>
<dbReference type="EC" id="2.1.1.214" evidence="13"/>
<dbReference type="GO" id="GO:0005634">
    <property type="term" value="C:nucleus"/>
    <property type="evidence" value="ECO:0007669"/>
    <property type="project" value="UniProtKB-SubCell"/>
</dbReference>
<proteinExistence type="predicted"/>
<dbReference type="PANTHER" id="PTHR47428">
    <property type="entry name" value="REGULATORY PROTEIN MIG1-RELATED"/>
    <property type="match status" value="1"/>
</dbReference>
<gene>
    <name evidence="13" type="ORF">ATC70_005005</name>
</gene>
<dbReference type="GeneID" id="89948691"/>
<reference evidence="13 14" key="1">
    <citation type="submission" date="2022-11" db="EMBL/GenBank/DDBJ databases">
        <title>Mucor velutinosus strain NIH1002 WGS.</title>
        <authorList>
            <person name="Subramanian P."/>
            <person name="Mullikin J.C."/>
            <person name="Segre J.A."/>
            <person name="Zelazny A.M."/>
        </authorList>
    </citation>
    <scope>NUCLEOTIDE SEQUENCE [LARGE SCALE GENOMIC DNA]</scope>
    <source>
        <strain evidence="13 14">NIH1002</strain>
    </source>
</reference>
<protein>
    <submittedName>
        <fullName evidence="13">UPF0020 domain-containing protein</fullName>
        <ecNumber evidence="13">2.1.1.214</ecNumber>
    </submittedName>
</protein>
<dbReference type="AlphaFoldDB" id="A0AAN7HK92"/>
<dbReference type="GO" id="GO:0008270">
    <property type="term" value="F:zinc ion binding"/>
    <property type="evidence" value="ECO:0007669"/>
    <property type="project" value="UniProtKB-KW"/>
</dbReference>
<dbReference type="Gene3D" id="3.30.160.60">
    <property type="entry name" value="Classic Zinc Finger"/>
    <property type="match status" value="3"/>
</dbReference>
<accession>A0AAN7HK92</accession>
<keyword evidence="5" id="KW-0862">Zinc</keyword>
<feature type="domain" description="C2H2-type" evidence="12">
    <location>
        <begin position="20"/>
        <end position="47"/>
    </location>
</feature>
<dbReference type="FunFam" id="3.30.160.60:FF:000045">
    <property type="entry name" value="ZFP69 zinc finger protein B"/>
    <property type="match status" value="1"/>
</dbReference>
<evidence type="ECO:0000256" key="9">
    <source>
        <dbReference type="ARBA" id="ARBA00023242"/>
    </source>
</evidence>
<comment type="caution">
    <text evidence="13">The sequence shown here is derived from an EMBL/GenBank/DDBJ whole genome shotgun (WGS) entry which is preliminary data.</text>
</comment>
<keyword evidence="9" id="KW-0539">Nucleus</keyword>
<keyword evidence="4 10" id="KW-0863">Zinc-finger</keyword>
<dbReference type="FunFam" id="3.30.160.60:FF:000018">
    <property type="entry name" value="Krueppel-like factor 15"/>
    <property type="match status" value="1"/>
</dbReference>
<sequence length="279" mass="31738">MLQITNQEKLDSLIAVQRPYQCDFCFKSFYRLEHKVRHVRTHTGEKPHMCTFPQCDKRFARSDELSRHMRVHSAPPTVLLQRRRKIRRFQKTKSRSKDDEEAYLKQQQHCSILRFIHPSAAAAAAASSAIDTALSTDPISDANKTTTTTNKSRTSPYKQSPSTKLNHCPAPTCFKSFWRKGQLSRHLQKQHNITSFCNIDSMEMVDTAAATTPFTSASTYTSSSEEDVPSPPSLHDFNSITEEIYLPPLDDTTMLAMDYRLPSIKSLLHFAAQTPQGNQ</sequence>
<dbReference type="RefSeq" id="XP_064677240.1">
    <property type="nucleotide sequence ID" value="XM_064824304.1"/>
</dbReference>
<dbReference type="PANTHER" id="PTHR47428:SF1">
    <property type="entry name" value="REGULATORY PROTEIN MIG1-RELATED"/>
    <property type="match status" value="1"/>
</dbReference>
<feature type="region of interest" description="Disordered" evidence="11">
    <location>
        <begin position="136"/>
        <end position="163"/>
    </location>
</feature>
<dbReference type="GO" id="GO:0000433">
    <property type="term" value="P:carbon catabolite repression of transcription from RNA polymerase II promoter by glucose"/>
    <property type="evidence" value="ECO:0007669"/>
    <property type="project" value="TreeGrafter"/>
</dbReference>
<keyword evidence="8" id="KW-0804">Transcription</keyword>
<keyword evidence="3" id="KW-0677">Repeat</keyword>
<evidence type="ECO:0000256" key="4">
    <source>
        <dbReference type="ARBA" id="ARBA00022771"/>
    </source>
</evidence>
<evidence type="ECO:0000256" key="7">
    <source>
        <dbReference type="ARBA" id="ARBA00023125"/>
    </source>
</evidence>
<evidence type="ECO:0000256" key="11">
    <source>
        <dbReference type="SAM" id="MobiDB-lite"/>
    </source>
</evidence>
<evidence type="ECO:0000313" key="14">
    <source>
        <dbReference type="Proteomes" id="UP001304243"/>
    </source>
</evidence>
<evidence type="ECO:0000256" key="5">
    <source>
        <dbReference type="ARBA" id="ARBA00022833"/>
    </source>
</evidence>
<dbReference type="Proteomes" id="UP001304243">
    <property type="component" value="Unassembled WGS sequence"/>
</dbReference>